<evidence type="ECO:0000313" key="1">
    <source>
        <dbReference type="EMBL" id="KAL2075410.1"/>
    </source>
</evidence>
<accession>A0ABR4CZX1</accession>
<sequence>MTFFFLPIILDISERNFFFFFFFLPSSSFRSTPVVAVKSMPSLPTSTWSETQNMKKWIVNVVTEVDAGTVYLSLELSLEHLPTDSEVSESRYLLVLRGTDSLHVSLGSLGYSYLGILDNS</sequence>
<organism evidence="1 2">
    <name type="scientific">Oculimacula yallundae</name>
    <dbReference type="NCBI Taxonomy" id="86028"/>
    <lineage>
        <taxon>Eukaryota</taxon>
        <taxon>Fungi</taxon>
        <taxon>Dikarya</taxon>
        <taxon>Ascomycota</taxon>
        <taxon>Pezizomycotina</taxon>
        <taxon>Leotiomycetes</taxon>
        <taxon>Helotiales</taxon>
        <taxon>Ploettnerulaceae</taxon>
        <taxon>Oculimacula</taxon>
    </lineage>
</organism>
<dbReference type="EMBL" id="JAZHXI010000001">
    <property type="protein sequence ID" value="KAL2075410.1"/>
    <property type="molecule type" value="Genomic_DNA"/>
</dbReference>
<evidence type="ECO:0000313" key="2">
    <source>
        <dbReference type="Proteomes" id="UP001595075"/>
    </source>
</evidence>
<dbReference type="Proteomes" id="UP001595075">
    <property type="component" value="Unassembled WGS sequence"/>
</dbReference>
<reference evidence="1 2" key="1">
    <citation type="journal article" date="2024" name="Commun. Biol.">
        <title>Comparative genomic analysis of thermophilic fungi reveals convergent evolutionary adaptations and gene losses.</title>
        <authorList>
            <person name="Steindorff A.S."/>
            <person name="Aguilar-Pontes M.V."/>
            <person name="Robinson A.J."/>
            <person name="Andreopoulos B."/>
            <person name="LaButti K."/>
            <person name="Kuo A."/>
            <person name="Mondo S."/>
            <person name="Riley R."/>
            <person name="Otillar R."/>
            <person name="Haridas S."/>
            <person name="Lipzen A."/>
            <person name="Grimwood J."/>
            <person name="Schmutz J."/>
            <person name="Clum A."/>
            <person name="Reid I.D."/>
            <person name="Moisan M.C."/>
            <person name="Butler G."/>
            <person name="Nguyen T.T.M."/>
            <person name="Dewar K."/>
            <person name="Conant G."/>
            <person name="Drula E."/>
            <person name="Henrissat B."/>
            <person name="Hansel C."/>
            <person name="Singer S."/>
            <person name="Hutchinson M.I."/>
            <person name="de Vries R.P."/>
            <person name="Natvig D.O."/>
            <person name="Powell A.J."/>
            <person name="Tsang A."/>
            <person name="Grigoriev I.V."/>
        </authorList>
    </citation>
    <scope>NUCLEOTIDE SEQUENCE [LARGE SCALE GENOMIC DNA]</scope>
    <source>
        <strain evidence="1 2">CBS 494.80</strain>
    </source>
</reference>
<keyword evidence="2" id="KW-1185">Reference proteome</keyword>
<protein>
    <submittedName>
        <fullName evidence="1">Uncharacterized protein</fullName>
    </submittedName>
</protein>
<comment type="caution">
    <text evidence="1">The sequence shown here is derived from an EMBL/GenBank/DDBJ whole genome shotgun (WGS) entry which is preliminary data.</text>
</comment>
<proteinExistence type="predicted"/>
<gene>
    <name evidence="1" type="ORF">VTL71DRAFT_353</name>
</gene>
<name>A0ABR4CZX1_9HELO</name>